<feature type="repeat" description="TPR" evidence="3">
    <location>
        <begin position="340"/>
        <end position="373"/>
    </location>
</feature>
<proteinExistence type="predicted"/>
<name>A0A0C1Q3W4_9LACO</name>
<dbReference type="GeneID" id="74912753"/>
<dbReference type="InterPro" id="IPR051012">
    <property type="entry name" value="CellSynth/LPSAsmb/PSIAsmb"/>
</dbReference>
<feature type="repeat" description="TPR" evidence="3">
    <location>
        <begin position="238"/>
        <end position="271"/>
    </location>
</feature>
<sequence length="421" mass="48724">MTYSEKALEALKKGDVNQFNDDIKNAKENDSDDMLYSLAEELYSLGFLNDSLDIYKGLLKKYPDEDELRTSIADILISEGKIDKALNYLSEIKPDSPNYVNALMVEADLYQTQEMYSVSEHKLLEAEKIDPDENVIKFALAELYFSTGQFDKAIPIYLGLIKQGELNISSVNLVERLGVAYANAGHFEQAIGYLEQIKPIDMTPDVKFETGFTYLQLKDYAKAIEMLKQLREDDPQYASLYPYLGEAYIEMNEPENALKVYQEGMSVDQYNVNMYIRAADVAAKLSEEDLALKYLKEGHKVDPDNMELIIKLSNLYVKQGEYQKNVDFLAQYVKNEETDPQIYWNLAVSYAHLEKYDEAQKYYQRALPYFDDNPDFLHEAILLFRENGQIKETIKLLKRYVKLVPTDDEMAYMLEDLEDYE</sequence>
<protein>
    <submittedName>
        <fullName evidence="4">TPR-repeat-containing protein, putative component of Menaquinone-cytochrome C reductase</fullName>
    </submittedName>
</protein>
<dbReference type="Proteomes" id="UP000031397">
    <property type="component" value="Unassembled WGS sequence"/>
</dbReference>
<dbReference type="EMBL" id="JOJZ01000007">
    <property type="protein sequence ID" value="KID42593.1"/>
    <property type="molecule type" value="Genomic_DNA"/>
</dbReference>
<dbReference type="PATRIC" id="fig|1614.7.peg.37"/>
<evidence type="ECO:0000313" key="4">
    <source>
        <dbReference type="EMBL" id="KID42593.1"/>
    </source>
</evidence>
<dbReference type="RefSeq" id="WP_039142887.1">
    <property type="nucleotide sequence ID" value="NZ_JOJZ01000007.1"/>
</dbReference>
<dbReference type="PANTHER" id="PTHR45586">
    <property type="entry name" value="TPR REPEAT-CONTAINING PROTEIN PA4667"/>
    <property type="match status" value="1"/>
</dbReference>
<evidence type="ECO:0000256" key="3">
    <source>
        <dbReference type="PROSITE-ProRule" id="PRU00339"/>
    </source>
</evidence>
<dbReference type="Pfam" id="PF25058">
    <property type="entry name" value="ARM_TT21"/>
    <property type="match status" value="1"/>
</dbReference>
<dbReference type="PROSITE" id="PS50005">
    <property type="entry name" value="TPR"/>
    <property type="match status" value="3"/>
</dbReference>
<dbReference type="SUPFAM" id="SSF48452">
    <property type="entry name" value="TPR-like"/>
    <property type="match status" value="2"/>
</dbReference>
<dbReference type="Pfam" id="PF13429">
    <property type="entry name" value="TPR_15"/>
    <property type="match status" value="1"/>
</dbReference>
<feature type="repeat" description="TPR" evidence="3">
    <location>
        <begin position="204"/>
        <end position="237"/>
    </location>
</feature>
<dbReference type="Pfam" id="PF14559">
    <property type="entry name" value="TPR_19"/>
    <property type="match status" value="1"/>
</dbReference>
<dbReference type="SMART" id="SM00028">
    <property type="entry name" value="TPR"/>
    <property type="match status" value="6"/>
</dbReference>
<gene>
    <name evidence="4" type="ORF">LfDm3_0045</name>
</gene>
<keyword evidence="5" id="KW-1185">Reference proteome</keyword>
<dbReference type="InterPro" id="IPR011990">
    <property type="entry name" value="TPR-like_helical_dom_sf"/>
</dbReference>
<accession>A0A0C1Q3W4</accession>
<dbReference type="InterPro" id="IPR019734">
    <property type="entry name" value="TPR_rpt"/>
</dbReference>
<organism evidence="4 5">
    <name type="scientific">Fructilactobacillus fructivorans</name>
    <dbReference type="NCBI Taxonomy" id="1614"/>
    <lineage>
        <taxon>Bacteria</taxon>
        <taxon>Bacillati</taxon>
        <taxon>Bacillota</taxon>
        <taxon>Bacilli</taxon>
        <taxon>Lactobacillales</taxon>
        <taxon>Lactobacillaceae</taxon>
        <taxon>Fructilactobacillus</taxon>
    </lineage>
</organism>
<dbReference type="PANTHER" id="PTHR45586:SF15">
    <property type="entry name" value="TPR REPEAT-CONTAINING PROTEIN YPIA"/>
    <property type="match status" value="1"/>
</dbReference>
<evidence type="ECO:0000256" key="1">
    <source>
        <dbReference type="ARBA" id="ARBA00022737"/>
    </source>
</evidence>
<dbReference type="AlphaFoldDB" id="A0A0C1Q3W4"/>
<dbReference type="Gene3D" id="1.25.40.10">
    <property type="entry name" value="Tetratricopeptide repeat domain"/>
    <property type="match status" value="2"/>
</dbReference>
<comment type="caution">
    <text evidence="4">The sequence shown here is derived from an EMBL/GenBank/DDBJ whole genome shotgun (WGS) entry which is preliminary data.</text>
</comment>
<reference evidence="4 5" key="1">
    <citation type="submission" date="2014-06" db="EMBL/GenBank/DDBJ databases">
        <title>Functional and comparative genomic analyses of the Drosophila gut microbiota identify candidate symbiosis factors.</title>
        <authorList>
            <person name="Newell P.D."/>
            <person name="Chaston J.M."/>
            <person name="Douglas A.E."/>
        </authorList>
    </citation>
    <scope>NUCLEOTIDE SEQUENCE [LARGE SCALE GENOMIC DNA]</scope>
    <source>
        <strain evidence="4 5">DmCS_002</strain>
    </source>
</reference>
<evidence type="ECO:0000256" key="2">
    <source>
        <dbReference type="ARBA" id="ARBA00022803"/>
    </source>
</evidence>
<keyword evidence="2 3" id="KW-0802">TPR repeat</keyword>
<keyword evidence="1" id="KW-0677">Repeat</keyword>
<evidence type="ECO:0000313" key="5">
    <source>
        <dbReference type="Proteomes" id="UP000031397"/>
    </source>
</evidence>
<dbReference type="OrthoDB" id="2080803at2"/>